<organism evidence="1 2">
    <name type="scientific">Curtobacterium salicis</name>
    <dbReference type="NCBI Taxonomy" id="1779862"/>
    <lineage>
        <taxon>Bacteria</taxon>
        <taxon>Bacillati</taxon>
        <taxon>Actinomycetota</taxon>
        <taxon>Actinomycetes</taxon>
        <taxon>Micrococcales</taxon>
        <taxon>Microbacteriaceae</taxon>
        <taxon>Curtobacterium</taxon>
    </lineage>
</organism>
<protein>
    <submittedName>
        <fullName evidence="1">Uncharacterized protein</fullName>
    </submittedName>
</protein>
<reference evidence="1 2" key="1">
    <citation type="submission" date="2020-03" db="EMBL/GenBank/DDBJ databases">
        <title>Above-ground endophytic microbial communities from plants in different locations in the United States.</title>
        <authorList>
            <person name="Frank C."/>
        </authorList>
    </citation>
    <scope>NUCLEOTIDE SEQUENCE [LARGE SCALE GENOMIC DNA]</scope>
    <source>
        <strain evidence="1 2">WW7</strain>
    </source>
</reference>
<dbReference type="RefSeq" id="WP_166781491.1">
    <property type="nucleotide sequence ID" value="NZ_JAAOYO010000005.1"/>
</dbReference>
<name>A0ABX0TAH9_9MICO</name>
<gene>
    <name evidence="1" type="ORF">E9228_003175</name>
</gene>
<comment type="caution">
    <text evidence="1">The sequence shown here is derived from an EMBL/GenBank/DDBJ whole genome shotgun (WGS) entry which is preliminary data.</text>
</comment>
<evidence type="ECO:0000313" key="1">
    <source>
        <dbReference type="EMBL" id="NII42506.1"/>
    </source>
</evidence>
<dbReference type="Proteomes" id="UP001318300">
    <property type="component" value="Unassembled WGS sequence"/>
</dbReference>
<accession>A0ABX0TAH9</accession>
<evidence type="ECO:0000313" key="2">
    <source>
        <dbReference type="Proteomes" id="UP001318300"/>
    </source>
</evidence>
<dbReference type="EMBL" id="JAAOYO010000005">
    <property type="protein sequence ID" value="NII42506.1"/>
    <property type="molecule type" value="Genomic_DNA"/>
</dbReference>
<sequence length="53" mass="5751">MIALEQGTVRVTADATGLSADHRVVWARLARLEALCAERIARAVTLRTTTTTI</sequence>
<keyword evidence="2" id="KW-1185">Reference proteome</keyword>
<proteinExistence type="predicted"/>